<feature type="region of interest" description="Disordered" evidence="1">
    <location>
        <begin position="1"/>
        <end position="22"/>
    </location>
</feature>
<protein>
    <submittedName>
        <fullName evidence="2">Uncharacterized protein</fullName>
    </submittedName>
</protein>
<accession>A0A7S2Y2U2</accession>
<proteinExistence type="predicted"/>
<dbReference type="EMBL" id="HBHT01001437">
    <property type="protein sequence ID" value="CAD9941257.1"/>
    <property type="molecule type" value="Transcribed_RNA"/>
</dbReference>
<name>A0A7S2Y2U2_9STRA</name>
<gene>
    <name evidence="2" type="ORF">APAL1065_LOCUS907</name>
</gene>
<reference evidence="2" key="1">
    <citation type="submission" date="2021-01" db="EMBL/GenBank/DDBJ databases">
        <authorList>
            <person name="Corre E."/>
            <person name="Pelletier E."/>
            <person name="Niang G."/>
            <person name="Scheremetjew M."/>
            <person name="Finn R."/>
            <person name="Kale V."/>
            <person name="Holt S."/>
            <person name="Cochrane G."/>
            <person name="Meng A."/>
            <person name="Brown T."/>
            <person name="Cohen L."/>
        </authorList>
    </citation>
    <scope>NUCLEOTIDE SEQUENCE</scope>
    <source>
        <strain evidence="2">CCMP125</strain>
    </source>
</reference>
<evidence type="ECO:0000313" key="2">
    <source>
        <dbReference type="EMBL" id="CAD9941257.1"/>
    </source>
</evidence>
<organism evidence="2">
    <name type="scientific">Entomoneis paludosa</name>
    <dbReference type="NCBI Taxonomy" id="265537"/>
    <lineage>
        <taxon>Eukaryota</taxon>
        <taxon>Sar</taxon>
        <taxon>Stramenopiles</taxon>
        <taxon>Ochrophyta</taxon>
        <taxon>Bacillariophyta</taxon>
        <taxon>Bacillariophyceae</taxon>
        <taxon>Bacillariophycidae</taxon>
        <taxon>Entomoneidaceae</taxon>
        <taxon>Entomoneis</taxon>
    </lineage>
</organism>
<feature type="compositionally biased region" description="Polar residues" evidence="1">
    <location>
        <begin position="8"/>
        <end position="22"/>
    </location>
</feature>
<evidence type="ECO:0000256" key="1">
    <source>
        <dbReference type="SAM" id="MobiDB-lite"/>
    </source>
</evidence>
<sequence length="110" mass="12252">MKVAGRLTTKNQLTRSKMTSPASIQDAARFPSWSMPSCIHHDHYGIRRVSILSLFVGSKISQRIYCNLFGVATNESMLVKSHHQHAPTGPDTSPLLLLFCLLYNAHCNAK</sequence>
<dbReference type="AlphaFoldDB" id="A0A7S2Y2U2"/>